<dbReference type="RefSeq" id="WP_006210835.1">
    <property type="nucleotide sequence ID" value="NZ_CBCSBX010000001.1"/>
</dbReference>
<accession>A0A163M0M2</accession>
<dbReference type="CDD" id="cd06261">
    <property type="entry name" value="TM_PBP2"/>
    <property type="match status" value="1"/>
</dbReference>
<feature type="transmembrane region" description="Helical" evidence="7">
    <location>
        <begin position="237"/>
        <end position="255"/>
    </location>
</feature>
<dbReference type="InterPro" id="IPR035906">
    <property type="entry name" value="MetI-like_sf"/>
</dbReference>
<dbReference type="Pfam" id="PF00528">
    <property type="entry name" value="BPD_transp_1"/>
    <property type="match status" value="1"/>
</dbReference>
<feature type="domain" description="ABC transmembrane type-1" evidence="8">
    <location>
        <begin position="72"/>
        <end position="255"/>
    </location>
</feature>
<dbReference type="KEGG" id="pglu:A3958_22505"/>
<dbReference type="InterPro" id="IPR005769">
    <property type="entry name" value="PhnE/PtxC"/>
</dbReference>
<dbReference type="GO" id="GO:0005886">
    <property type="term" value="C:plasma membrane"/>
    <property type="evidence" value="ECO:0007669"/>
    <property type="project" value="UniProtKB-SubCell"/>
</dbReference>
<comment type="subcellular location">
    <subcellularLocation>
        <location evidence="1 7">Cell membrane</location>
        <topology evidence="1 7">Multi-pass membrane protein</topology>
    </subcellularLocation>
</comment>
<evidence type="ECO:0000256" key="5">
    <source>
        <dbReference type="ARBA" id="ARBA00022989"/>
    </source>
</evidence>
<comment type="similarity">
    <text evidence="7">Belongs to the binding-protein-dependent transport system permease family.</text>
</comment>
<dbReference type="Gene3D" id="1.10.3720.10">
    <property type="entry name" value="MetI-like"/>
    <property type="match status" value="1"/>
</dbReference>
<organism evidence="9 10">
    <name type="scientific">Paenibacillus glucanolyticus</name>
    <dbReference type="NCBI Taxonomy" id="59843"/>
    <lineage>
        <taxon>Bacteria</taxon>
        <taxon>Bacillati</taxon>
        <taxon>Bacillota</taxon>
        <taxon>Bacilli</taxon>
        <taxon>Bacillales</taxon>
        <taxon>Paenibacillaceae</taxon>
        <taxon>Paenibacillus</taxon>
    </lineage>
</organism>
<keyword evidence="4 7" id="KW-0812">Transmembrane</keyword>
<keyword evidence="10" id="KW-1185">Reference proteome</keyword>
<dbReference type="PANTHER" id="PTHR30043:SF1">
    <property type="entry name" value="ABC TRANSPORT SYSTEM PERMEASE PROTEIN P69"/>
    <property type="match status" value="1"/>
</dbReference>
<dbReference type="EMBL" id="LWMH01000001">
    <property type="protein sequence ID" value="KZS48636.1"/>
    <property type="molecule type" value="Genomic_DNA"/>
</dbReference>
<dbReference type="SUPFAM" id="SSF161098">
    <property type="entry name" value="MetI-like"/>
    <property type="match status" value="1"/>
</dbReference>
<evidence type="ECO:0000259" key="8">
    <source>
        <dbReference type="PROSITE" id="PS50928"/>
    </source>
</evidence>
<feature type="transmembrane region" description="Helical" evidence="7">
    <location>
        <begin position="121"/>
        <end position="148"/>
    </location>
</feature>
<dbReference type="GO" id="GO:0015416">
    <property type="term" value="F:ABC-type phosphonate transporter activity"/>
    <property type="evidence" value="ECO:0007669"/>
    <property type="project" value="InterPro"/>
</dbReference>
<name>A0A163M0M2_9BACL</name>
<evidence type="ECO:0000313" key="10">
    <source>
        <dbReference type="Proteomes" id="UP000076796"/>
    </source>
</evidence>
<evidence type="ECO:0000313" key="9">
    <source>
        <dbReference type="EMBL" id="KZS48636.1"/>
    </source>
</evidence>
<feature type="transmembrane region" description="Helical" evidence="7">
    <location>
        <begin position="205"/>
        <end position="225"/>
    </location>
</feature>
<comment type="caution">
    <text evidence="9">The sequence shown here is derived from an EMBL/GenBank/DDBJ whole genome shotgun (WGS) entry which is preliminary data.</text>
</comment>
<dbReference type="NCBIfam" id="TIGR01097">
    <property type="entry name" value="PhnE"/>
    <property type="match status" value="1"/>
</dbReference>
<protein>
    <submittedName>
        <fullName evidence="9">Phosphonate ABC transporter, permease protein PhnE</fullName>
    </submittedName>
</protein>
<proteinExistence type="inferred from homology"/>
<sequence>MNAAQMQSARKMKRTQTILFLIVLLALVIWSSIGAEFSLPALFAGVGESFRFIFLDFLPPDFSSLPKLLEPAMQTIYMSVVAMVIGSIVAGLLSFLAAATTSPHPYLQVFVRAATSLFRNIPVVIWTILLVAAFGLGTIVGTMSLILISIGMLTRSFAEVLEEIDMGQVEAVRAAGGSYFQVLSQAVIPQFMPGFIGWSLYNFEINVRASTIVGMVGGGGLGFILQSNLKLFQYQKASMAVLLVLVIVLVVETITNRVRERII</sequence>
<evidence type="ECO:0000256" key="6">
    <source>
        <dbReference type="ARBA" id="ARBA00023136"/>
    </source>
</evidence>
<evidence type="ECO:0000256" key="3">
    <source>
        <dbReference type="ARBA" id="ARBA00022475"/>
    </source>
</evidence>
<feature type="transmembrane region" description="Helical" evidence="7">
    <location>
        <begin position="76"/>
        <end position="101"/>
    </location>
</feature>
<dbReference type="OrthoDB" id="358217at2"/>
<dbReference type="Proteomes" id="UP000076796">
    <property type="component" value="Unassembled WGS sequence"/>
</dbReference>
<dbReference type="PROSITE" id="PS50928">
    <property type="entry name" value="ABC_TM1"/>
    <property type="match status" value="1"/>
</dbReference>
<dbReference type="STRING" id="59843.A3958_22505"/>
<evidence type="ECO:0000256" key="2">
    <source>
        <dbReference type="ARBA" id="ARBA00022448"/>
    </source>
</evidence>
<evidence type="ECO:0000256" key="4">
    <source>
        <dbReference type="ARBA" id="ARBA00022692"/>
    </source>
</evidence>
<evidence type="ECO:0000256" key="7">
    <source>
        <dbReference type="RuleBase" id="RU363032"/>
    </source>
</evidence>
<keyword evidence="3" id="KW-1003">Cell membrane</keyword>
<keyword evidence="2 7" id="KW-0813">Transport</keyword>
<dbReference type="GeneID" id="97555796"/>
<keyword evidence="6 7" id="KW-0472">Membrane</keyword>
<dbReference type="InterPro" id="IPR000515">
    <property type="entry name" value="MetI-like"/>
</dbReference>
<evidence type="ECO:0000256" key="1">
    <source>
        <dbReference type="ARBA" id="ARBA00004651"/>
    </source>
</evidence>
<dbReference type="PANTHER" id="PTHR30043">
    <property type="entry name" value="PHOSPHONATES TRANSPORT SYSTEM PERMEASE PROTEIN"/>
    <property type="match status" value="1"/>
</dbReference>
<reference evidence="9" key="1">
    <citation type="journal article" date="2016" name="Genome Announc.">
        <title>Draft genomes of two strains of Paenibacillus glucanolyticus with capability to degrade lignocellulose.</title>
        <authorList>
            <person name="Mathews S.L."/>
            <person name="Pawlak J."/>
            <person name="Grunden A.M."/>
        </authorList>
    </citation>
    <scope>NUCLEOTIDE SEQUENCE [LARGE SCALE GENOMIC DNA]</scope>
    <source>
        <strain evidence="9">SLM1</strain>
    </source>
</reference>
<keyword evidence="5 7" id="KW-1133">Transmembrane helix</keyword>
<gene>
    <name evidence="9" type="ORF">AWU65_23230</name>
</gene>
<dbReference type="AlphaFoldDB" id="A0A163M0M2"/>